<reference evidence="4 17" key="1">
    <citation type="journal article" date="2010" name="J. Bacteriol.">
        <title>The genome of the amoeba symbiont 'Candidatus Amoebophilus asiaticus' reveals common mechanisms for host cell interaction among amoeba-associated bacteria.</title>
        <authorList>
            <person name="Schmitz-Esser S."/>
            <person name="Tischler P."/>
            <person name="Arnold R."/>
            <person name="Montanaro J."/>
            <person name="Wagner M."/>
            <person name="Rattei T."/>
            <person name="Horn M."/>
        </authorList>
    </citation>
    <scope>NUCLEOTIDE SEQUENCE [LARGE SCALE GENOMIC DNA]</scope>
    <source>
        <strain evidence="4 17">5a2</strain>
    </source>
</reference>
<dbReference type="EMBL" id="CP001102">
    <property type="protein sequence ID" value="ACP20968.1"/>
    <property type="molecule type" value="Genomic_DNA"/>
</dbReference>
<dbReference type="InterPro" id="IPR025161">
    <property type="entry name" value="IS402-like_dom"/>
</dbReference>
<sequence>MNFKLTAMPYTSDLTDKEWEVLEPLVTYIGPCRPRKYTIREVLDAIFYLEKTGCQWRMLPAHFPP</sequence>
<evidence type="ECO:0000313" key="4">
    <source>
        <dbReference type="EMBL" id="ACP20968.1"/>
    </source>
</evidence>
<evidence type="ECO:0000259" key="1">
    <source>
        <dbReference type="Pfam" id="PF13340"/>
    </source>
</evidence>
<evidence type="ECO:0000313" key="16">
    <source>
        <dbReference type="EMBL" id="ACP21152.1"/>
    </source>
</evidence>
<evidence type="ECO:0000313" key="17">
    <source>
        <dbReference type="Proteomes" id="UP000001227"/>
    </source>
</evidence>
<dbReference type="PANTHER" id="PTHR30007">
    <property type="entry name" value="PHP DOMAIN PROTEIN"/>
    <property type="match status" value="1"/>
</dbReference>
<dbReference type="KEGG" id="aas:Aasi_1884"/>
<dbReference type="EMBL" id="CP001102">
    <property type="protein sequence ID" value="ACP20996.1"/>
    <property type="molecule type" value="Genomic_DNA"/>
</dbReference>
<dbReference type="KEGG" id="aas:Aasi_1900"/>
<evidence type="ECO:0000313" key="9">
    <source>
        <dbReference type="EMBL" id="ACP21054.1"/>
    </source>
</evidence>
<dbReference type="EMBL" id="CP001102">
    <property type="protein sequence ID" value="ACP21040.1"/>
    <property type="molecule type" value="Genomic_DNA"/>
</dbReference>
<evidence type="ECO:0000313" key="10">
    <source>
        <dbReference type="EMBL" id="ACP21096.1"/>
    </source>
</evidence>
<dbReference type="Proteomes" id="UP000001227">
    <property type="component" value="Chromosome"/>
</dbReference>
<dbReference type="KEGG" id="aas:Aasi_1711"/>
<feature type="domain" description="Insertion element IS402-like" evidence="1">
    <location>
        <begin position="14"/>
        <end position="65"/>
    </location>
</feature>
<dbReference type="KEGG" id="aas:Aasi_1534"/>
<dbReference type="EMBL" id="CP001102">
    <property type="protein sequence ID" value="ACP21114.1"/>
    <property type="molecule type" value="Genomic_DNA"/>
</dbReference>
<evidence type="ECO:0000313" key="6">
    <source>
        <dbReference type="EMBL" id="ACP20996.1"/>
    </source>
</evidence>
<dbReference type="KEGG" id="aas:Aasi_1771"/>
<dbReference type="EMBL" id="CP001102">
    <property type="protein sequence ID" value="ACP21054.1"/>
    <property type="molecule type" value="Genomic_DNA"/>
</dbReference>
<dbReference type="KEGG" id="aas:Aasi_1934"/>
<dbReference type="Pfam" id="PF13340">
    <property type="entry name" value="DUF4096"/>
    <property type="match status" value="1"/>
</dbReference>
<dbReference type="EMBL" id="CP001102">
    <property type="protein sequence ID" value="ACP21004.1"/>
    <property type="molecule type" value="Genomic_DNA"/>
</dbReference>
<evidence type="ECO:0000313" key="12">
    <source>
        <dbReference type="EMBL" id="ACP21114.1"/>
    </source>
</evidence>
<dbReference type="EMBL" id="CP001102">
    <property type="protein sequence ID" value="ACP21135.1"/>
    <property type="molecule type" value="Genomic_DNA"/>
</dbReference>
<dbReference type="KEGG" id="aas:Aasi_1874"/>
<organism evidence="4 17">
    <name type="scientific">Amoebophilus asiaticus (strain 5a2)</name>
    <dbReference type="NCBI Taxonomy" id="452471"/>
    <lineage>
        <taxon>Bacteria</taxon>
        <taxon>Pseudomonadati</taxon>
        <taxon>Bacteroidota</taxon>
        <taxon>Cytophagia</taxon>
        <taxon>Cytophagales</taxon>
        <taxon>Amoebophilaceae</taxon>
        <taxon>Candidatus Amoebophilus</taxon>
    </lineage>
</organism>
<evidence type="ECO:0000313" key="2">
    <source>
        <dbReference type="EMBL" id="ACP20887.1"/>
    </source>
</evidence>
<dbReference type="EMBL" id="CP001102">
    <property type="protein sequence ID" value="ACP21107.1"/>
    <property type="molecule type" value="Genomic_DNA"/>
</dbReference>
<dbReference type="KEGG" id="aas:Aasi_1952"/>
<dbReference type="KEGG" id="aas:Aasi_1855"/>
<dbReference type="EMBL" id="CP001102">
    <property type="protein sequence ID" value="ACP21119.1"/>
    <property type="molecule type" value="Genomic_DNA"/>
</dbReference>
<dbReference type="KEGG" id="aas:Aasi_1791"/>
<gene>
    <name evidence="2" type="ordered locus">Aasi_1534</name>
    <name evidence="3" type="ordered locus">Aasi_1545</name>
    <name evidence="4" type="ordered locus">Aasi_1664</name>
    <name evidence="5" type="ordered locus">Aasi_1694</name>
    <name evidence="6" type="ordered locus">Aasi_1711</name>
    <name evidence="7" type="ordered locus">Aasi_1722</name>
    <name evidence="8" type="ordered locus">Aasi_1771</name>
    <name evidence="9" type="ordered locus">Aasi_1791</name>
    <name evidence="10" type="ordered locus">Aasi_1855</name>
    <name evidence="11" type="ordered locus">Aasi_1874</name>
    <name evidence="12" type="ordered locus">Aasi_1884</name>
    <name evidence="13" type="ordered locus">Aasi_1900</name>
    <name evidence="14" type="ordered locus">Aasi_1923</name>
    <name evidence="15" type="ordered locus">Aasi_1934</name>
    <name evidence="16" type="ordered locus">Aasi_1952</name>
</gene>
<dbReference type="KEGG" id="aas:Aasi_1664"/>
<proteinExistence type="predicted"/>
<evidence type="ECO:0000313" key="7">
    <source>
        <dbReference type="EMBL" id="ACP21004.1"/>
    </source>
</evidence>
<dbReference type="EMBL" id="CP001102">
    <property type="protein sequence ID" value="ACP21141.1"/>
    <property type="molecule type" value="Genomic_DNA"/>
</dbReference>
<dbReference type="KEGG" id="aas:Aasi_1694"/>
<name>C3L3S7_AMOA5</name>
<evidence type="ECO:0000313" key="13">
    <source>
        <dbReference type="EMBL" id="ACP21119.1"/>
    </source>
</evidence>
<dbReference type="KEGG" id="aas:Aasi_1722"/>
<evidence type="ECO:0000313" key="5">
    <source>
        <dbReference type="EMBL" id="ACP20986.1"/>
    </source>
</evidence>
<accession>C3L3S7</accession>
<keyword evidence="17" id="KW-1185">Reference proteome</keyword>
<evidence type="ECO:0000313" key="15">
    <source>
        <dbReference type="EMBL" id="ACP21141.1"/>
    </source>
</evidence>
<dbReference type="EMBL" id="CP001102">
    <property type="protein sequence ID" value="ACP21152.1"/>
    <property type="molecule type" value="Genomic_DNA"/>
</dbReference>
<dbReference type="PANTHER" id="PTHR30007:SF0">
    <property type="entry name" value="TRANSPOSASE"/>
    <property type="match status" value="1"/>
</dbReference>
<dbReference type="KEGG" id="aas:Aasi_1923"/>
<evidence type="ECO:0000313" key="11">
    <source>
        <dbReference type="EMBL" id="ACP21107.1"/>
    </source>
</evidence>
<protein>
    <recommendedName>
        <fullName evidence="1">Insertion element IS402-like domain-containing protein</fullName>
    </recommendedName>
</protein>
<dbReference type="eggNOG" id="COG3293">
    <property type="taxonomic scope" value="Bacteria"/>
</dbReference>
<dbReference type="EMBL" id="CP001102">
    <property type="protein sequence ID" value="ACP20986.1"/>
    <property type="molecule type" value="Genomic_DNA"/>
</dbReference>
<dbReference type="EMBL" id="CP001102">
    <property type="protein sequence ID" value="ACP20892.1"/>
    <property type="molecule type" value="Genomic_DNA"/>
</dbReference>
<dbReference type="EMBL" id="CP001102">
    <property type="protein sequence ID" value="ACP21096.1"/>
    <property type="molecule type" value="Genomic_DNA"/>
</dbReference>
<dbReference type="HOGENOM" id="CLU_055261_15_6_10"/>
<evidence type="ECO:0000313" key="8">
    <source>
        <dbReference type="EMBL" id="ACP21040.1"/>
    </source>
</evidence>
<dbReference type="KEGG" id="aas:Aasi_1545"/>
<dbReference type="AlphaFoldDB" id="C3L3S7"/>
<dbReference type="STRING" id="452471.Aasi_1534"/>
<dbReference type="EMBL" id="CP001102">
    <property type="protein sequence ID" value="ACP20887.1"/>
    <property type="molecule type" value="Genomic_DNA"/>
</dbReference>
<evidence type="ECO:0000313" key="14">
    <source>
        <dbReference type="EMBL" id="ACP21135.1"/>
    </source>
</evidence>
<evidence type="ECO:0000313" key="3">
    <source>
        <dbReference type="EMBL" id="ACP20892.1"/>
    </source>
</evidence>